<gene>
    <name evidence="3" type="primary">LOC111123440</name>
</gene>
<evidence type="ECO:0000259" key="1">
    <source>
        <dbReference type="Pfam" id="PF13843"/>
    </source>
</evidence>
<evidence type="ECO:0000313" key="2">
    <source>
        <dbReference type="Proteomes" id="UP000694844"/>
    </source>
</evidence>
<sequence length="328" mass="37291">MNNFFSPDGKIRPLFDHFNRVAGYFYTPDKNVCVDESLVGTRGRTAMLQYIPSKAAKFGVKFWVLAESASGYVHNIKCYLGKKFSPVTQLQQGTDVVLDLMRRSNLLNKGYHIICDSFFCSLDLAKRLLNLNTYITGTLRANRQMPLTIKNANIDVNETVHVRQGNILATAYKGRNGRKPVRMLSTYAHAASLNGKPAIIELYNKNMGGVDGADQLIHFYNDNRKSIKVWKKLAINLIHRMCNNAYILYKKNTCHMPVKSRLRFVQDVVEGLATEHLAAREDREGHVGRAIQPRRVVAIVRQNAGKKEKDCIVCSDREWREEKVQDAV</sequence>
<dbReference type="KEGG" id="cvn:111123440"/>
<name>A0A8B8D106_CRAVI</name>
<dbReference type="Proteomes" id="UP000694844">
    <property type="component" value="Chromosome 3"/>
</dbReference>
<dbReference type="PANTHER" id="PTHR46599:SF3">
    <property type="entry name" value="PIGGYBAC TRANSPOSABLE ELEMENT-DERIVED PROTEIN 4"/>
    <property type="match status" value="1"/>
</dbReference>
<dbReference type="InterPro" id="IPR029526">
    <property type="entry name" value="PGBD"/>
</dbReference>
<dbReference type="RefSeq" id="XP_022321465.1">
    <property type="nucleotide sequence ID" value="XM_022465757.1"/>
</dbReference>
<dbReference type="Pfam" id="PF13843">
    <property type="entry name" value="DDE_Tnp_1_7"/>
    <property type="match status" value="1"/>
</dbReference>
<dbReference type="AlphaFoldDB" id="A0A8B8D106"/>
<protein>
    <submittedName>
        <fullName evidence="3">PiggyBac transposable element-derived protein 4-like isoform X1</fullName>
    </submittedName>
</protein>
<reference evidence="3" key="1">
    <citation type="submission" date="2025-08" db="UniProtKB">
        <authorList>
            <consortium name="RefSeq"/>
        </authorList>
    </citation>
    <scope>IDENTIFICATION</scope>
    <source>
        <tissue evidence="3">Whole sample</tissue>
    </source>
</reference>
<dbReference type="OrthoDB" id="6073352at2759"/>
<feature type="domain" description="PiggyBac transposable element-derived protein" evidence="1">
    <location>
        <begin position="9"/>
        <end position="246"/>
    </location>
</feature>
<proteinExistence type="predicted"/>
<dbReference type="GeneID" id="111123440"/>
<organism evidence="2 3">
    <name type="scientific">Crassostrea virginica</name>
    <name type="common">Eastern oyster</name>
    <dbReference type="NCBI Taxonomy" id="6565"/>
    <lineage>
        <taxon>Eukaryota</taxon>
        <taxon>Metazoa</taxon>
        <taxon>Spiralia</taxon>
        <taxon>Lophotrochozoa</taxon>
        <taxon>Mollusca</taxon>
        <taxon>Bivalvia</taxon>
        <taxon>Autobranchia</taxon>
        <taxon>Pteriomorphia</taxon>
        <taxon>Ostreida</taxon>
        <taxon>Ostreoidea</taxon>
        <taxon>Ostreidae</taxon>
        <taxon>Crassostrea</taxon>
    </lineage>
</organism>
<accession>A0A8B8D106</accession>
<evidence type="ECO:0000313" key="3">
    <source>
        <dbReference type="RefSeq" id="XP_022321465.1"/>
    </source>
</evidence>
<dbReference type="PANTHER" id="PTHR46599">
    <property type="entry name" value="PIGGYBAC TRANSPOSABLE ELEMENT-DERIVED PROTEIN 4"/>
    <property type="match status" value="1"/>
</dbReference>
<keyword evidence="2" id="KW-1185">Reference proteome</keyword>